<comment type="similarity">
    <text evidence="1">Belongs to the transferase hexapeptide repeat family.</text>
</comment>
<dbReference type="EMBL" id="FNQC01000005">
    <property type="protein sequence ID" value="SDZ05968.1"/>
    <property type="molecule type" value="Genomic_DNA"/>
</dbReference>
<evidence type="ECO:0000256" key="2">
    <source>
        <dbReference type="ARBA" id="ARBA00022679"/>
    </source>
</evidence>
<proteinExistence type="inferred from homology"/>
<accession>A0A1H3PYG7</accession>
<dbReference type="CDD" id="cd04647">
    <property type="entry name" value="LbH_MAT_like"/>
    <property type="match status" value="1"/>
</dbReference>
<dbReference type="InterPro" id="IPR011004">
    <property type="entry name" value="Trimer_LpxA-like_sf"/>
</dbReference>
<keyword evidence="4" id="KW-1185">Reference proteome</keyword>
<gene>
    <name evidence="3" type="ORF">SAMN05444412_10593</name>
</gene>
<dbReference type="RefSeq" id="WP_019599448.1">
    <property type="nucleotide sequence ID" value="NZ_FNQC01000005.1"/>
</dbReference>
<organism evidence="3 4">
    <name type="scientific">Rhodonellum ikkaensis</name>
    <dbReference type="NCBI Taxonomy" id="336829"/>
    <lineage>
        <taxon>Bacteria</taxon>
        <taxon>Pseudomonadati</taxon>
        <taxon>Bacteroidota</taxon>
        <taxon>Cytophagia</taxon>
        <taxon>Cytophagales</taxon>
        <taxon>Cytophagaceae</taxon>
        <taxon>Rhodonellum</taxon>
    </lineage>
</organism>
<dbReference type="Pfam" id="PF00132">
    <property type="entry name" value="Hexapep"/>
    <property type="match status" value="1"/>
</dbReference>
<protein>
    <submittedName>
        <fullName evidence="3">Galactoside O-acetyltransferase</fullName>
    </submittedName>
</protein>
<dbReference type="InterPro" id="IPR051159">
    <property type="entry name" value="Hexapeptide_acetyltransf"/>
</dbReference>
<reference evidence="3 4" key="1">
    <citation type="submission" date="2016-10" db="EMBL/GenBank/DDBJ databases">
        <authorList>
            <person name="Varghese N."/>
            <person name="Submissions S."/>
        </authorList>
    </citation>
    <scope>NUCLEOTIDE SEQUENCE [LARGE SCALE GENOMIC DNA]</scope>
    <source>
        <strain evidence="3 4">DSM 17997</strain>
    </source>
</reference>
<dbReference type="PANTHER" id="PTHR23416:SF23">
    <property type="entry name" value="ACETYLTRANSFERASE C18B11.09C-RELATED"/>
    <property type="match status" value="1"/>
</dbReference>
<dbReference type="Gene3D" id="2.160.10.10">
    <property type="entry name" value="Hexapeptide repeat proteins"/>
    <property type="match status" value="1"/>
</dbReference>
<evidence type="ECO:0000313" key="4">
    <source>
        <dbReference type="Proteomes" id="UP000199663"/>
    </source>
</evidence>
<name>A0A1H3PYG7_9BACT</name>
<evidence type="ECO:0000256" key="1">
    <source>
        <dbReference type="ARBA" id="ARBA00007274"/>
    </source>
</evidence>
<evidence type="ECO:0000313" key="3">
    <source>
        <dbReference type="EMBL" id="SDZ05968.1"/>
    </source>
</evidence>
<dbReference type="PANTHER" id="PTHR23416">
    <property type="entry name" value="SIALIC ACID SYNTHASE-RELATED"/>
    <property type="match status" value="1"/>
</dbReference>
<keyword evidence="2" id="KW-0808">Transferase</keyword>
<sequence length="164" mass="17419">MITSNILLGENVYIEKSSSVNNVRIGDNTRIASSVNIFGSAKDLLEIGESCYIGPGCTLEGFNAKVQIGSNVSFAQNINLMSGSGPNGSKRLQNLFPLQKGEVTIGDHSWIGAGVIIMPHVTLGKFCIVAANSFVNKSFDDFSIIGGNPAKLIRTLTAEEIAKL</sequence>
<dbReference type="InterPro" id="IPR001451">
    <property type="entry name" value="Hexapep"/>
</dbReference>
<dbReference type="Proteomes" id="UP000199663">
    <property type="component" value="Unassembled WGS sequence"/>
</dbReference>
<dbReference type="SUPFAM" id="SSF51161">
    <property type="entry name" value="Trimeric LpxA-like enzymes"/>
    <property type="match status" value="1"/>
</dbReference>
<comment type="caution">
    <text evidence="3">The sequence shown here is derived from an EMBL/GenBank/DDBJ whole genome shotgun (WGS) entry which is preliminary data.</text>
</comment>